<evidence type="ECO:0000313" key="3">
    <source>
        <dbReference type="Proteomes" id="UP000239485"/>
    </source>
</evidence>
<dbReference type="Proteomes" id="UP000239485">
    <property type="component" value="Unassembled WGS sequence"/>
</dbReference>
<dbReference type="RefSeq" id="WP_158257162.1">
    <property type="nucleotide sequence ID" value="NZ_PTJD01000004.1"/>
</dbReference>
<sequence length="58" mass="6422">MSAPEGRERSGGLDDEREVLLEDERSADDSDRGWGDEPGAGSGHDDERFLRDVPPHWG</sequence>
<dbReference type="OrthoDB" id="4843807at2"/>
<feature type="region of interest" description="Disordered" evidence="1">
    <location>
        <begin position="1"/>
        <end position="58"/>
    </location>
</feature>
<dbReference type="AlphaFoldDB" id="A0A2S6ISR2"/>
<accession>A0A2S6ISR2</accession>
<comment type="caution">
    <text evidence="2">The sequence shown here is derived from an EMBL/GenBank/DDBJ whole genome shotgun (WGS) entry which is preliminary data.</text>
</comment>
<feature type="compositionally biased region" description="Basic and acidic residues" evidence="1">
    <location>
        <begin position="1"/>
        <end position="35"/>
    </location>
</feature>
<dbReference type="EMBL" id="PTJD01000004">
    <property type="protein sequence ID" value="PPK97293.1"/>
    <property type="molecule type" value="Genomic_DNA"/>
</dbReference>
<evidence type="ECO:0000256" key="1">
    <source>
        <dbReference type="SAM" id="MobiDB-lite"/>
    </source>
</evidence>
<feature type="compositionally biased region" description="Basic and acidic residues" evidence="1">
    <location>
        <begin position="43"/>
        <end position="58"/>
    </location>
</feature>
<organism evidence="2 3">
    <name type="scientific">Kineococcus xinjiangensis</name>
    <dbReference type="NCBI Taxonomy" id="512762"/>
    <lineage>
        <taxon>Bacteria</taxon>
        <taxon>Bacillati</taxon>
        <taxon>Actinomycetota</taxon>
        <taxon>Actinomycetes</taxon>
        <taxon>Kineosporiales</taxon>
        <taxon>Kineosporiaceae</taxon>
        <taxon>Kineococcus</taxon>
    </lineage>
</organism>
<reference evidence="2 3" key="1">
    <citation type="submission" date="2018-02" db="EMBL/GenBank/DDBJ databases">
        <title>Genomic Encyclopedia of Archaeal and Bacterial Type Strains, Phase II (KMG-II): from individual species to whole genera.</title>
        <authorList>
            <person name="Goeker M."/>
        </authorList>
    </citation>
    <scope>NUCLEOTIDE SEQUENCE [LARGE SCALE GENOMIC DNA]</scope>
    <source>
        <strain evidence="2 3">DSM 22857</strain>
    </source>
</reference>
<protein>
    <submittedName>
        <fullName evidence="2">Uncharacterized protein</fullName>
    </submittedName>
</protein>
<gene>
    <name evidence="2" type="ORF">CLV92_104112</name>
</gene>
<proteinExistence type="predicted"/>
<keyword evidence="3" id="KW-1185">Reference proteome</keyword>
<evidence type="ECO:0000313" key="2">
    <source>
        <dbReference type="EMBL" id="PPK97293.1"/>
    </source>
</evidence>
<name>A0A2S6ISR2_9ACTN</name>